<dbReference type="InterPro" id="IPR027022">
    <property type="entry name" value="ABC_permease_BceB-typ"/>
</dbReference>
<feature type="transmembrane region" description="Helical" evidence="6">
    <location>
        <begin position="158"/>
        <end position="182"/>
    </location>
</feature>
<gene>
    <name evidence="8" type="ORF">ERS852520_01945</name>
</gene>
<evidence type="ECO:0000313" key="8">
    <source>
        <dbReference type="EMBL" id="CUP68568.1"/>
    </source>
</evidence>
<organism evidence="8 9">
    <name type="scientific">Anaerostipes hadrus</name>
    <dbReference type="NCBI Taxonomy" id="649756"/>
    <lineage>
        <taxon>Bacteria</taxon>
        <taxon>Bacillati</taxon>
        <taxon>Bacillota</taxon>
        <taxon>Clostridia</taxon>
        <taxon>Lachnospirales</taxon>
        <taxon>Lachnospiraceae</taxon>
        <taxon>Anaerostipes</taxon>
    </lineage>
</organism>
<feature type="transmembrane region" description="Helical" evidence="6">
    <location>
        <begin position="633"/>
        <end position="653"/>
    </location>
</feature>
<dbReference type="OrthoDB" id="9781780at2"/>
<dbReference type="GO" id="GO:0005886">
    <property type="term" value="C:plasma membrane"/>
    <property type="evidence" value="ECO:0007669"/>
    <property type="project" value="UniProtKB-SubCell"/>
</dbReference>
<dbReference type="Pfam" id="PF02687">
    <property type="entry name" value="FtsX"/>
    <property type="match status" value="2"/>
</dbReference>
<feature type="transmembrane region" description="Helical" evidence="6">
    <location>
        <begin position="673"/>
        <end position="692"/>
    </location>
</feature>
<feature type="transmembrane region" description="Helical" evidence="6">
    <location>
        <begin position="18"/>
        <end position="37"/>
    </location>
</feature>
<evidence type="ECO:0000256" key="5">
    <source>
        <dbReference type="ARBA" id="ARBA00023136"/>
    </source>
</evidence>
<keyword evidence="6" id="KW-0813">Transport</keyword>
<feature type="transmembrane region" description="Helical" evidence="6">
    <location>
        <begin position="203"/>
        <end position="225"/>
    </location>
</feature>
<dbReference type="InterPro" id="IPR052536">
    <property type="entry name" value="ABC-4_Integral_Memb_Prot"/>
</dbReference>
<sequence>MFYKLAWRNSKRSRNENLIYFFTMVIAVAAFYIILSLKEQDVIRFLGEIESDAVQRLLTNLMPTVYFCVLLFVFFLVVFANKYQLECRSRELGLYLMFGMTKKHLFIQIMVEGIITSFLALLGGLLSGTFLSEITSIATARLVGYGIIVHQSSFSISAVIFTILGFLLIQSVALFLLCGKLFRKELYQLLYGEIAKKHWNGNAYISFLSLILGCVFLIVAYWIVLSHFTDGIIILFISVVLGIIGTILFIKGTARLLSVMATTKKHKSTKSLYTFTLRQLQENVVYKYISISVASILMMLTIMLIADGSTRIISNGNELTKESSVYDFTIVGEEQTVQQCLSSKELKPYVENLNRMEIGEISSKLSVDWSILREKVVQSLPSDVLDSATQEATGYSFGPDQPASLNLLGCIDTNTSPHIIPISSYNRLLEAIGEKNINLKNEEMIYYINPDFLGKAQKDTISLLNNIVSDSEANGQGLISIKGKSYSLVPNVTLKGLTADENIKIMSALIVSDEMYSYLVNPNTTTVYWNFCIPDKLVKEKGLILSIMETQDLLKPSGLYYESYLNNFGRQLFYIVSGGYTDLYMGFMLLIIACALLALQFLTQMQSTKSRYLTLSILGANRKQIKQSIKQQVLCYFLLPLSLACVSGAVGLYTMQKYLHSASAQTENAYPLLIVMSIIVILVIVVYGIAVAKTAIHEIGKMEYKTNA</sequence>
<reference evidence="8 9" key="1">
    <citation type="submission" date="2015-09" db="EMBL/GenBank/DDBJ databases">
        <authorList>
            <consortium name="Pathogen Informatics"/>
        </authorList>
    </citation>
    <scope>NUCLEOTIDE SEQUENCE [LARGE SCALE GENOMIC DNA]</scope>
    <source>
        <strain evidence="8 9">2789STDY5834908</strain>
    </source>
</reference>
<feature type="transmembrane region" description="Helical" evidence="6">
    <location>
        <begin position="231"/>
        <end position="250"/>
    </location>
</feature>
<feature type="transmembrane region" description="Helical" evidence="6">
    <location>
        <begin position="105"/>
        <end position="126"/>
    </location>
</feature>
<accession>A0A174QC86</accession>
<dbReference type="Proteomes" id="UP000095564">
    <property type="component" value="Unassembled WGS sequence"/>
</dbReference>
<feature type="domain" description="ABC3 transporter permease C-terminal" evidence="7">
    <location>
        <begin position="65"/>
        <end position="183"/>
    </location>
</feature>
<evidence type="ECO:0000256" key="1">
    <source>
        <dbReference type="ARBA" id="ARBA00004651"/>
    </source>
</evidence>
<dbReference type="RefSeq" id="WP_055160618.1">
    <property type="nucleotide sequence ID" value="NZ_CZAU01000018.1"/>
</dbReference>
<feature type="transmembrane region" description="Helical" evidence="6">
    <location>
        <begin position="57"/>
        <end position="80"/>
    </location>
</feature>
<keyword evidence="4 6" id="KW-1133">Transmembrane helix</keyword>
<dbReference type="GO" id="GO:0055085">
    <property type="term" value="P:transmembrane transport"/>
    <property type="evidence" value="ECO:0007669"/>
    <property type="project" value="UniProtKB-UniRule"/>
</dbReference>
<evidence type="ECO:0000256" key="2">
    <source>
        <dbReference type="ARBA" id="ARBA00022475"/>
    </source>
</evidence>
<evidence type="ECO:0000313" key="9">
    <source>
        <dbReference type="Proteomes" id="UP000095564"/>
    </source>
</evidence>
<feature type="transmembrane region" description="Helical" evidence="6">
    <location>
        <begin position="285"/>
        <end position="306"/>
    </location>
</feature>
<evidence type="ECO:0000256" key="6">
    <source>
        <dbReference type="PIRNR" id="PIRNR018968"/>
    </source>
</evidence>
<comment type="similarity">
    <text evidence="6">Belongs to the ABC-4 integral membrane protein family.</text>
</comment>
<dbReference type="PANTHER" id="PTHR46795">
    <property type="entry name" value="ABC TRANSPORTER PERMEASE-RELATED-RELATED"/>
    <property type="match status" value="1"/>
</dbReference>
<feature type="transmembrane region" description="Helical" evidence="6">
    <location>
        <begin position="583"/>
        <end position="602"/>
    </location>
</feature>
<comment type="subcellular location">
    <subcellularLocation>
        <location evidence="1 6">Cell membrane</location>
        <topology evidence="1 6">Multi-pass membrane protein</topology>
    </subcellularLocation>
</comment>
<keyword evidence="2 6" id="KW-1003">Cell membrane</keyword>
<name>A0A174QC86_ANAHA</name>
<dbReference type="PIRSF" id="PIRSF018968">
    <property type="entry name" value="ABC_permease_BceB"/>
    <property type="match status" value="1"/>
</dbReference>
<keyword evidence="3 6" id="KW-0812">Transmembrane</keyword>
<dbReference type="AlphaFoldDB" id="A0A174QC86"/>
<evidence type="ECO:0000256" key="4">
    <source>
        <dbReference type="ARBA" id="ARBA00022989"/>
    </source>
</evidence>
<dbReference type="InterPro" id="IPR003838">
    <property type="entry name" value="ABC3_permease_C"/>
</dbReference>
<keyword evidence="5 6" id="KW-0472">Membrane</keyword>
<dbReference type="EMBL" id="CZAU01000018">
    <property type="protein sequence ID" value="CUP68568.1"/>
    <property type="molecule type" value="Genomic_DNA"/>
</dbReference>
<evidence type="ECO:0000256" key="3">
    <source>
        <dbReference type="ARBA" id="ARBA00022692"/>
    </source>
</evidence>
<dbReference type="PANTHER" id="PTHR46795:SF3">
    <property type="entry name" value="ABC TRANSPORTER PERMEASE"/>
    <property type="match status" value="1"/>
</dbReference>
<protein>
    <submittedName>
        <fullName evidence="8">FtsX-like permease family</fullName>
    </submittedName>
</protein>
<proteinExistence type="inferred from homology"/>
<evidence type="ECO:0000259" key="7">
    <source>
        <dbReference type="Pfam" id="PF02687"/>
    </source>
</evidence>
<feature type="domain" description="ABC3 transporter permease C-terminal" evidence="7">
    <location>
        <begin position="585"/>
        <end position="692"/>
    </location>
</feature>